<gene>
    <name evidence="2" type="ORF">H7U32_08655</name>
</gene>
<sequence length="299" mass="30657">MDEDALAGSSVTLRLVSPHLSQGFPGTMAMAVTYTLADGALEIGFSAVSDRTTICNPTSHIYWNLDGNSSRGSGGTIPGATGAPDASDAPAITDALDHTLHVAADRYFPTDAGFLPLDVAPVDGTPFDFRQPRTPRAAMAAHPGDPQLAIGRGYNHAYDFAAAYAGLADGYRTSRRSPTAGLASGVAPSAGSAPSVDPSMEAGARPLIPMATLTGGRSGITMALSCDAPALVVYSAGWFDAGSSLPGRGGRAYGPGAGIALEPGFVPNAINDDHHGTTPSPLLRAGDRFRMTIRYAFHA</sequence>
<protein>
    <recommendedName>
        <fullName evidence="4">Aldose 1-epimerase</fullName>
    </recommendedName>
</protein>
<dbReference type="EMBL" id="JACLYU010000026">
    <property type="protein sequence ID" value="MBM6700359.1"/>
    <property type="molecule type" value="Genomic_DNA"/>
</dbReference>
<dbReference type="GO" id="GO:0006006">
    <property type="term" value="P:glucose metabolic process"/>
    <property type="evidence" value="ECO:0007669"/>
    <property type="project" value="TreeGrafter"/>
</dbReference>
<feature type="region of interest" description="Disordered" evidence="1">
    <location>
        <begin position="178"/>
        <end position="199"/>
    </location>
</feature>
<dbReference type="InterPro" id="IPR014718">
    <property type="entry name" value="GH-type_carb-bd"/>
</dbReference>
<proteinExistence type="predicted"/>
<evidence type="ECO:0000313" key="2">
    <source>
        <dbReference type="EMBL" id="MBM6700359.1"/>
    </source>
</evidence>
<organism evidence="2 3">
    <name type="scientific">Bifidobacterium pullorum subsp. saeculare</name>
    <dbReference type="NCBI Taxonomy" id="78257"/>
    <lineage>
        <taxon>Bacteria</taxon>
        <taxon>Bacillati</taxon>
        <taxon>Actinomycetota</taxon>
        <taxon>Actinomycetes</taxon>
        <taxon>Bifidobacteriales</taxon>
        <taxon>Bifidobacteriaceae</taxon>
        <taxon>Bifidobacterium</taxon>
    </lineage>
</organism>
<reference evidence="2" key="1">
    <citation type="submission" date="2020-08" db="EMBL/GenBank/DDBJ databases">
        <authorList>
            <person name="Cejkova D."/>
            <person name="Kubasova T."/>
            <person name="Jahodarova E."/>
            <person name="Rychlik I."/>
        </authorList>
    </citation>
    <scope>NUCLEOTIDE SEQUENCE</scope>
    <source>
        <strain evidence="2">An836</strain>
    </source>
</reference>
<dbReference type="InterPro" id="IPR008183">
    <property type="entry name" value="Aldose_1/G6P_1-epimerase"/>
</dbReference>
<dbReference type="SUPFAM" id="SSF74650">
    <property type="entry name" value="Galactose mutarotase-like"/>
    <property type="match status" value="1"/>
</dbReference>
<dbReference type="GO" id="GO:0033499">
    <property type="term" value="P:galactose catabolic process via UDP-galactose, Leloir pathway"/>
    <property type="evidence" value="ECO:0007669"/>
    <property type="project" value="TreeGrafter"/>
</dbReference>
<dbReference type="PANTHER" id="PTHR10091">
    <property type="entry name" value="ALDOSE-1-EPIMERASE"/>
    <property type="match status" value="1"/>
</dbReference>
<dbReference type="PANTHER" id="PTHR10091:SF0">
    <property type="entry name" value="GALACTOSE MUTAROTASE"/>
    <property type="match status" value="1"/>
</dbReference>
<dbReference type="Pfam" id="PF01263">
    <property type="entry name" value="Aldose_epim"/>
    <property type="match status" value="1"/>
</dbReference>
<comment type="caution">
    <text evidence="2">The sequence shown here is derived from an EMBL/GenBank/DDBJ whole genome shotgun (WGS) entry which is preliminary data.</text>
</comment>
<accession>A0A938WXZ3</accession>
<keyword evidence="3" id="KW-1185">Reference proteome</keyword>
<dbReference type="Gene3D" id="2.70.98.10">
    <property type="match status" value="1"/>
</dbReference>
<evidence type="ECO:0000313" key="3">
    <source>
        <dbReference type="Proteomes" id="UP000718821"/>
    </source>
</evidence>
<feature type="compositionally biased region" description="Low complexity" evidence="1">
    <location>
        <begin position="180"/>
        <end position="199"/>
    </location>
</feature>
<dbReference type="AlphaFoldDB" id="A0A938WXZ3"/>
<reference evidence="2" key="2">
    <citation type="journal article" date="2021" name="Sci. Rep.">
        <title>The distribution of antibiotic resistance genes in chicken gut microbiota commensals.</title>
        <authorList>
            <person name="Juricova H."/>
            <person name="Matiasovicova J."/>
            <person name="Kubasova T."/>
            <person name="Cejkova D."/>
            <person name="Rychlik I."/>
        </authorList>
    </citation>
    <scope>NUCLEOTIDE SEQUENCE</scope>
    <source>
        <strain evidence="2">An836</strain>
    </source>
</reference>
<evidence type="ECO:0000256" key="1">
    <source>
        <dbReference type="SAM" id="MobiDB-lite"/>
    </source>
</evidence>
<evidence type="ECO:0008006" key="4">
    <source>
        <dbReference type="Google" id="ProtNLM"/>
    </source>
</evidence>
<dbReference type="GO" id="GO:0004034">
    <property type="term" value="F:aldose 1-epimerase activity"/>
    <property type="evidence" value="ECO:0007669"/>
    <property type="project" value="TreeGrafter"/>
</dbReference>
<name>A0A938WXZ3_9BIFI</name>
<dbReference type="InterPro" id="IPR011013">
    <property type="entry name" value="Gal_mutarotase_sf_dom"/>
</dbReference>
<dbReference type="GO" id="GO:0030246">
    <property type="term" value="F:carbohydrate binding"/>
    <property type="evidence" value="ECO:0007669"/>
    <property type="project" value="InterPro"/>
</dbReference>
<dbReference type="Proteomes" id="UP000718821">
    <property type="component" value="Unassembled WGS sequence"/>
</dbReference>